<dbReference type="RefSeq" id="WP_123631888.1">
    <property type="nucleotide sequence ID" value="NZ_AYKH01000040.1"/>
</dbReference>
<evidence type="ECO:0000256" key="1">
    <source>
        <dbReference type="SAM" id="MobiDB-lite"/>
    </source>
</evidence>
<dbReference type="InterPro" id="IPR029064">
    <property type="entry name" value="Ribosomal_eL30-like_sf"/>
</dbReference>
<proteinExistence type="predicted"/>
<dbReference type="EMBL" id="AYKH01000040">
    <property type="protein sequence ID" value="ROO25053.1"/>
    <property type="molecule type" value="Genomic_DNA"/>
</dbReference>
<dbReference type="Gene3D" id="3.30.1330.30">
    <property type="match status" value="1"/>
</dbReference>
<reference evidence="2 3" key="1">
    <citation type="submission" date="2013-10" db="EMBL/GenBank/DDBJ databases">
        <title>Salinisphaera orenii MK-B5 Genome Sequencing.</title>
        <authorList>
            <person name="Lai Q."/>
            <person name="Li C."/>
            <person name="Shao Z."/>
        </authorList>
    </citation>
    <scope>NUCLEOTIDE SEQUENCE [LARGE SCALE GENOMIC DNA]</scope>
    <source>
        <strain evidence="2 3">MK-B5</strain>
    </source>
</reference>
<dbReference type="Pfam" id="PF18845">
    <property type="entry name" value="baeRF_family3"/>
    <property type="match status" value="1"/>
</dbReference>
<comment type="caution">
    <text evidence="2">The sequence shown here is derived from an EMBL/GenBank/DDBJ whole genome shotgun (WGS) entry which is preliminary data.</text>
</comment>
<organism evidence="2 3">
    <name type="scientific">Salinisphaera orenii MK-B5</name>
    <dbReference type="NCBI Taxonomy" id="856730"/>
    <lineage>
        <taxon>Bacteria</taxon>
        <taxon>Pseudomonadati</taxon>
        <taxon>Pseudomonadota</taxon>
        <taxon>Gammaproteobacteria</taxon>
        <taxon>Salinisphaerales</taxon>
        <taxon>Salinisphaeraceae</taxon>
        <taxon>Salinisphaera</taxon>
    </lineage>
</organism>
<feature type="region of interest" description="Disordered" evidence="1">
    <location>
        <begin position="174"/>
        <end position="198"/>
    </location>
</feature>
<evidence type="ECO:0000313" key="2">
    <source>
        <dbReference type="EMBL" id="ROO25053.1"/>
    </source>
</evidence>
<name>A0A423PHN6_9GAMM</name>
<feature type="compositionally biased region" description="Basic and acidic residues" evidence="1">
    <location>
        <begin position="186"/>
        <end position="195"/>
    </location>
</feature>
<accession>A0A423PHN6</accession>
<dbReference type="Proteomes" id="UP000283993">
    <property type="component" value="Unassembled WGS sequence"/>
</dbReference>
<sequence length="386" mass="43755">MSGNDNEEHETNAPMLEWRDINALTLAEESPCVTIYVPTSPVSNYREENRILYKDQIKKVRDALDEREMDKYVRAELLEQLESVGTNEVFWTHQQYGLAVFVSPERFLVRRMMRSPDEALGIVADSFHLRPALRETSNWMRYQVLCVSLQEVALYDCDRENIAEVDLHSDVPGDMGEALGKTENSANRKDFDRSGNDSTDLKQYFQAVDQAIRDHHNGRTNRPLILAMVSEHQGLFREVSGNPNLLETGLDQDPFEAIRQSRLGELTWPIAEQASRTQVERWIEHYQERQAHQEGESALDKVAYAATIGQIETLLIDEEARVEGTIDGNSGRVERGAAGDGRTDDVLDAIAEFVIRADGEVRFIPGDRMPTDTGVAAVLRYAMQPE</sequence>
<dbReference type="AlphaFoldDB" id="A0A423PHN6"/>
<gene>
    <name evidence="2" type="ORF">SAOR_13410</name>
</gene>
<evidence type="ECO:0000313" key="3">
    <source>
        <dbReference type="Proteomes" id="UP000283993"/>
    </source>
</evidence>
<protein>
    <submittedName>
        <fullName evidence="2">Uncharacterized protein</fullName>
    </submittedName>
</protein>
<dbReference type="InterPro" id="IPR041289">
    <property type="entry name" value="Bact_RF_family3"/>
</dbReference>
<keyword evidence="3" id="KW-1185">Reference proteome</keyword>